<accession>A0AAD9J0H1</accession>
<comment type="caution">
    <text evidence="1">The sequence shown here is derived from an EMBL/GenBank/DDBJ whole genome shotgun (WGS) entry which is preliminary data.</text>
</comment>
<name>A0AAD9J0H1_9ANNE</name>
<evidence type="ECO:0000313" key="2">
    <source>
        <dbReference type="Proteomes" id="UP001208570"/>
    </source>
</evidence>
<dbReference type="PANTHER" id="PTHR28494">
    <property type="entry name" value="UPF0600 PROTEIN C5ORF51"/>
    <property type="match status" value="1"/>
</dbReference>
<dbReference type="Pfam" id="PF17716">
    <property type="entry name" value="RIMC1"/>
    <property type="match status" value="1"/>
</dbReference>
<dbReference type="AlphaFoldDB" id="A0AAD9J0H1"/>
<organism evidence="1 2">
    <name type="scientific">Paralvinella palmiformis</name>
    <dbReference type="NCBI Taxonomy" id="53620"/>
    <lineage>
        <taxon>Eukaryota</taxon>
        <taxon>Metazoa</taxon>
        <taxon>Spiralia</taxon>
        <taxon>Lophotrochozoa</taxon>
        <taxon>Annelida</taxon>
        <taxon>Polychaeta</taxon>
        <taxon>Sedentaria</taxon>
        <taxon>Canalipalpata</taxon>
        <taxon>Terebellida</taxon>
        <taxon>Terebelliformia</taxon>
        <taxon>Alvinellidae</taxon>
        <taxon>Paralvinella</taxon>
    </lineage>
</organism>
<evidence type="ECO:0000313" key="1">
    <source>
        <dbReference type="EMBL" id="KAK2143976.1"/>
    </source>
</evidence>
<proteinExistence type="predicted"/>
<dbReference type="GO" id="GO:0000423">
    <property type="term" value="P:mitophagy"/>
    <property type="evidence" value="ECO:0007669"/>
    <property type="project" value="InterPro"/>
</dbReference>
<reference evidence="1" key="1">
    <citation type="journal article" date="2023" name="Mol. Biol. Evol.">
        <title>Third-Generation Sequencing Reveals the Adaptive Role of the Epigenome in Three Deep-Sea Polychaetes.</title>
        <authorList>
            <person name="Perez M."/>
            <person name="Aroh O."/>
            <person name="Sun Y."/>
            <person name="Lan Y."/>
            <person name="Juniper S.K."/>
            <person name="Young C.R."/>
            <person name="Angers B."/>
            <person name="Qian P.Y."/>
        </authorList>
    </citation>
    <scope>NUCLEOTIDE SEQUENCE</scope>
    <source>
        <strain evidence="1">P08H-3</strain>
    </source>
</reference>
<sequence>MAAKTSDEEFRIECKSLLEDLKRKCDELQNISSLPETSSTLDHCKMTLKSVENVPELSSGESLQKWLKELTKVLLDLTHVEENILVDDGFHAVNSIPRMKDILKVLDIPLRLNVGKNNILEVLGEELVECIHWRIGALCYMYCATLAQDENRQEEIGEDFINIARNGVSYLSRMLATRKCLTEDMSDVSVICEDVYHLLKMGAYSDTHVLAVMYIGELCYWFLKYGHSTDENEKSYMRNVGRKQLRLYIKLTDSYLHGWDSTRAKELLSLL</sequence>
<dbReference type="EMBL" id="JAODUP010000795">
    <property type="protein sequence ID" value="KAK2143976.1"/>
    <property type="molecule type" value="Genomic_DNA"/>
</dbReference>
<gene>
    <name evidence="1" type="ORF">LSH36_795g00049</name>
</gene>
<dbReference type="Proteomes" id="UP001208570">
    <property type="component" value="Unassembled WGS sequence"/>
</dbReference>
<dbReference type="PANTHER" id="PTHR28494:SF1">
    <property type="entry name" value="RAB7A-INTERACTING MON1-CCZ1 COMPLEX SUBUNIT 1"/>
    <property type="match status" value="1"/>
</dbReference>
<protein>
    <submittedName>
        <fullName evidence="1">Uncharacterized protein</fullName>
    </submittedName>
</protein>
<keyword evidence="2" id="KW-1185">Reference proteome</keyword>
<dbReference type="InterPro" id="IPR037657">
    <property type="entry name" value="RIMC1"/>
</dbReference>